<gene>
    <name evidence="2" type="ORF">BGK67_32745</name>
</gene>
<dbReference type="Proteomes" id="UP000095705">
    <property type="component" value="Unassembled WGS sequence"/>
</dbReference>
<evidence type="ECO:0008006" key="4">
    <source>
        <dbReference type="Google" id="ProtNLM"/>
    </source>
</evidence>
<proteinExistence type="predicted"/>
<evidence type="ECO:0000313" key="3">
    <source>
        <dbReference type="Proteomes" id="UP000095705"/>
    </source>
</evidence>
<organism evidence="2 3">
    <name type="scientific">Streptomyces subrutilus</name>
    <dbReference type="NCBI Taxonomy" id="36818"/>
    <lineage>
        <taxon>Bacteria</taxon>
        <taxon>Bacillati</taxon>
        <taxon>Actinomycetota</taxon>
        <taxon>Actinomycetes</taxon>
        <taxon>Kitasatosporales</taxon>
        <taxon>Streptomycetaceae</taxon>
        <taxon>Streptomyces</taxon>
    </lineage>
</organism>
<reference evidence="2 3" key="1">
    <citation type="submission" date="2016-08" db="EMBL/GenBank/DDBJ databases">
        <title>The complete genome of Streptomyces subrutilus 10-1-1.</title>
        <authorList>
            <person name="Chen X."/>
        </authorList>
    </citation>
    <scope>NUCLEOTIDE SEQUENCE [LARGE SCALE GENOMIC DNA]</scope>
    <source>
        <strain evidence="2 3">10-1-1</strain>
    </source>
</reference>
<protein>
    <recommendedName>
        <fullName evidence="4">Tetratricopeptide repeat protein</fullName>
    </recommendedName>
</protein>
<dbReference type="STRING" id="36818.BGK67_32745"/>
<evidence type="ECO:0000313" key="2">
    <source>
        <dbReference type="EMBL" id="OEJ22617.1"/>
    </source>
</evidence>
<keyword evidence="3" id="KW-1185">Reference proteome</keyword>
<dbReference type="AlphaFoldDB" id="A0A1E5P0M9"/>
<dbReference type="SUPFAM" id="SSF48452">
    <property type="entry name" value="TPR-like"/>
    <property type="match status" value="1"/>
</dbReference>
<feature type="region of interest" description="Disordered" evidence="1">
    <location>
        <begin position="275"/>
        <end position="294"/>
    </location>
</feature>
<dbReference type="EMBL" id="MEHK01000002">
    <property type="protein sequence ID" value="OEJ22617.1"/>
    <property type="molecule type" value="Genomic_DNA"/>
</dbReference>
<accession>A0A1E5P0M9</accession>
<evidence type="ECO:0000256" key="1">
    <source>
        <dbReference type="SAM" id="MobiDB-lite"/>
    </source>
</evidence>
<dbReference type="InterPro" id="IPR011990">
    <property type="entry name" value="TPR-like_helical_dom_sf"/>
</dbReference>
<sequence>MRARSILLAGIHPAPREQVDAYRVLAQVSPAAYLPLLVRALHRLSYDVGTGKKHAVFLALCEEAVAAARAIDPAEPFRADVLYVALDWCQKELYEQDRHTEGLALRAEMLAIGRAQAARSAAAEVRGLHAWAAGLSEAGRYAEAADALTEIAEAALPRGPRNGELARTLLDWAAALDDAGRSEEALAACEQVVAVEAAEAATDRVPMTCHLFALVRYAQMLDIRGRGTQAAAVRQEALALLTELAATGERTSWGGYPAQYWAVLLSFACAETDRPAPGGPRPATGAAPMPWSPDGRRRFLDSRTALREEVDALTPRAAEDPDRHLAELVRLHRALTVRSAVYWVQRTLFATRVRSLFDEGVALARRLSHHAPATGTPALATALIDRATFHTAAHEFAPALADFREALTHLGETTPPAR</sequence>
<name>A0A1E5P0M9_9ACTN</name>
<comment type="caution">
    <text evidence="2">The sequence shown here is derived from an EMBL/GenBank/DDBJ whole genome shotgun (WGS) entry which is preliminary data.</text>
</comment>
<dbReference type="Gene3D" id="1.25.40.10">
    <property type="entry name" value="Tetratricopeptide repeat domain"/>
    <property type="match status" value="1"/>
</dbReference>